<name>A0A1M7AHE3_9RHOB</name>
<evidence type="ECO:0000256" key="3">
    <source>
        <dbReference type="ARBA" id="ARBA00022643"/>
    </source>
</evidence>
<evidence type="ECO:0000256" key="2">
    <source>
        <dbReference type="ARBA" id="ARBA00022630"/>
    </source>
</evidence>
<feature type="domain" description="Pyridoxamine 5'-phosphate oxidase N-terminal" evidence="8">
    <location>
        <begin position="48"/>
        <end position="170"/>
    </location>
</feature>
<keyword evidence="3 6" id="KW-0288">FMN</keyword>
<accession>A0A1M7AHE3</accession>
<reference evidence="11" key="1">
    <citation type="submission" date="2016-11" db="EMBL/GenBank/DDBJ databases">
        <authorList>
            <person name="Varghese N."/>
            <person name="Submissions S."/>
        </authorList>
    </citation>
    <scope>NUCLEOTIDE SEQUENCE [LARGE SCALE GENOMIC DNA]</scope>
    <source>
        <strain evidence="11">DSM 29327</strain>
    </source>
</reference>
<dbReference type="InterPro" id="IPR011576">
    <property type="entry name" value="Pyridox_Oxase_N"/>
</dbReference>
<dbReference type="Pfam" id="PF01243">
    <property type="entry name" value="PNPOx_N"/>
    <property type="match status" value="1"/>
</dbReference>
<evidence type="ECO:0000259" key="9">
    <source>
        <dbReference type="Pfam" id="PF10590"/>
    </source>
</evidence>
<dbReference type="GO" id="GO:0004733">
    <property type="term" value="F:pyridoxamine phosphate oxidase activity"/>
    <property type="evidence" value="ECO:0007669"/>
    <property type="project" value="UniProtKB-UniRule"/>
</dbReference>
<feature type="binding site" evidence="6 7">
    <location>
        <position position="115"/>
    </location>
    <ligand>
        <name>FMN</name>
        <dbReference type="ChEBI" id="CHEBI:58210"/>
    </ligand>
</feature>
<dbReference type="HAMAP" id="MF_01629">
    <property type="entry name" value="PdxH"/>
    <property type="match status" value="1"/>
</dbReference>
<feature type="domain" description="Pyridoxine 5'-phosphate oxidase dimerisation C-terminal" evidence="9">
    <location>
        <begin position="181"/>
        <end position="223"/>
    </location>
</feature>
<dbReference type="UniPathway" id="UPA01068">
    <property type="reaction ID" value="UER00304"/>
</dbReference>
<dbReference type="AlphaFoldDB" id="A0A1M7AHE3"/>
<evidence type="ECO:0000256" key="7">
    <source>
        <dbReference type="PIRSR" id="PIRSR000190-2"/>
    </source>
</evidence>
<dbReference type="Gene3D" id="2.30.110.10">
    <property type="entry name" value="Electron Transport, Fmn-binding Protein, Chain A"/>
    <property type="match status" value="1"/>
</dbReference>
<evidence type="ECO:0000256" key="5">
    <source>
        <dbReference type="ARBA" id="ARBA00023096"/>
    </source>
</evidence>
<dbReference type="GO" id="GO:0008615">
    <property type="term" value="P:pyridoxine biosynthetic process"/>
    <property type="evidence" value="ECO:0007669"/>
    <property type="project" value="UniProtKB-UniRule"/>
</dbReference>
<sequence length="223" mass="25158">MGIFSTMRRADAECILWIEKMNTMQRDGIFAGDNPFEIARTWLAEAESSELNDPNAVALATVDASGLPNVRMVLLKEIAEDGFIFYTNYTSAKGRELAENGQAAMVLHWKSLRRQIRIRGPVEREEGDKADAYYASRSLKSRLGAWASDQSKPLDSRATLMAKVAKITAQKGPNPPRPPFWGGFRIAPVEIEFWADGAFRLHDRFVWRTETPGGTWKIRRLNP</sequence>
<comment type="subunit">
    <text evidence="6">Homodimer.</text>
</comment>
<comment type="catalytic activity">
    <reaction evidence="6">
        <text>pyridoxamine 5'-phosphate + O2 + H2O = pyridoxal 5'-phosphate + H2O2 + NH4(+)</text>
        <dbReference type="Rhea" id="RHEA:15817"/>
        <dbReference type="ChEBI" id="CHEBI:15377"/>
        <dbReference type="ChEBI" id="CHEBI:15379"/>
        <dbReference type="ChEBI" id="CHEBI:16240"/>
        <dbReference type="ChEBI" id="CHEBI:28938"/>
        <dbReference type="ChEBI" id="CHEBI:58451"/>
        <dbReference type="ChEBI" id="CHEBI:597326"/>
        <dbReference type="EC" id="1.4.3.5"/>
    </reaction>
</comment>
<dbReference type="Pfam" id="PF10590">
    <property type="entry name" value="PNP_phzG_C"/>
    <property type="match status" value="1"/>
</dbReference>
<dbReference type="PANTHER" id="PTHR10851">
    <property type="entry name" value="PYRIDOXINE-5-PHOSPHATE OXIDASE"/>
    <property type="match status" value="1"/>
</dbReference>
<organism evidence="10 11">
    <name type="scientific">Roseovarius marisflavi</name>
    <dbReference type="NCBI Taxonomy" id="1054996"/>
    <lineage>
        <taxon>Bacteria</taxon>
        <taxon>Pseudomonadati</taxon>
        <taxon>Pseudomonadota</taxon>
        <taxon>Alphaproteobacteria</taxon>
        <taxon>Rhodobacterales</taxon>
        <taxon>Roseobacteraceae</taxon>
        <taxon>Roseovarius</taxon>
    </lineage>
</organism>
<keyword evidence="4 6" id="KW-0560">Oxidoreductase</keyword>
<gene>
    <name evidence="6" type="primary">pdxH</name>
    <name evidence="10" type="ORF">SAMN05444414_113101</name>
</gene>
<feature type="binding site" evidence="6 7">
    <location>
        <position position="204"/>
    </location>
    <ligand>
        <name>FMN</name>
        <dbReference type="ChEBI" id="CHEBI:58210"/>
    </ligand>
</feature>
<dbReference type="EC" id="1.4.3.5" evidence="6"/>
<protein>
    <recommendedName>
        <fullName evidence="6">Pyridoxine/pyridoxamine 5'-phosphate oxidase</fullName>
        <ecNumber evidence="6">1.4.3.5</ecNumber>
    </recommendedName>
    <alternativeName>
        <fullName evidence="6">PNP/PMP oxidase</fullName>
        <shortName evidence="6">PNPOx</shortName>
    </alternativeName>
    <alternativeName>
        <fullName evidence="6">Pyridoxal 5'-phosphate synthase</fullName>
    </alternativeName>
</protein>
<dbReference type="InterPro" id="IPR012349">
    <property type="entry name" value="Split_barrel_FMN-bd"/>
</dbReference>
<dbReference type="NCBIfam" id="TIGR00558">
    <property type="entry name" value="pdxH"/>
    <property type="match status" value="1"/>
</dbReference>
<feature type="binding site" evidence="6">
    <location>
        <position position="141"/>
    </location>
    <ligand>
        <name>substrate</name>
    </ligand>
</feature>
<feature type="binding site" evidence="6">
    <location>
        <position position="133"/>
    </location>
    <ligand>
        <name>substrate</name>
    </ligand>
</feature>
<dbReference type="EMBL" id="FRBN01000013">
    <property type="protein sequence ID" value="SHL42188.1"/>
    <property type="molecule type" value="Genomic_DNA"/>
</dbReference>
<proteinExistence type="inferred from homology"/>
<dbReference type="SUPFAM" id="SSF50475">
    <property type="entry name" value="FMN-binding split barrel"/>
    <property type="match status" value="1"/>
</dbReference>
<dbReference type="InterPro" id="IPR019740">
    <property type="entry name" value="Pyridox_Oxase_CS"/>
</dbReference>
<feature type="binding site" evidence="6 7">
    <location>
        <begin position="150"/>
        <end position="151"/>
    </location>
    <ligand>
        <name>FMN</name>
        <dbReference type="ChEBI" id="CHEBI:58210"/>
    </ligand>
</feature>
<evidence type="ECO:0000259" key="8">
    <source>
        <dbReference type="Pfam" id="PF01243"/>
    </source>
</evidence>
<evidence type="ECO:0000256" key="6">
    <source>
        <dbReference type="HAMAP-Rule" id="MF_01629"/>
    </source>
</evidence>
<dbReference type="PIRSF" id="PIRSF000190">
    <property type="entry name" value="Pyd_amn-ph_oxd"/>
    <property type="match status" value="1"/>
</dbReference>
<feature type="binding site" evidence="6 7">
    <location>
        <begin position="86"/>
        <end position="87"/>
    </location>
    <ligand>
        <name>FMN</name>
        <dbReference type="ChEBI" id="CHEBI:58210"/>
    </ligand>
</feature>
<dbReference type="PROSITE" id="PS01064">
    <property type="entry name" value="PYRIDOX_OXIDASE"/>
    <property type="match status" value="1"/>
</dbReference>
<dbReference type="GO" id="GO:0010181">
    <property type="term" value="F:FMN binding"/>
    <property type="evidence" value="ECO:0007669"/>
    <property type="project" value="UniProtKB-UniRule"/>
</dbReference>
<comment type="function">
    <text evidence="6">Catalyzes the oxidation of either pyridoxine 5'-phosphate (PNP) or pyridoxamine 5'-phosphate (PMP) into pyridoxal 5'-phosphate (PLP).</text>
</comment>
<feature type="binding site" evidence="6 7">
    <location>
        <position position="194"/>
    </location>
    <ligand>
        <name>FMN</name>
        <dbReference type="ChEBI" id="CHEBI:58210"/>
    </ligand>
</feature>
<keyword evidence="2 6" id="KW-0285">Flavoprotein</keyword>
<dbReference type="Proteomes" id="UP000184191">
    <property type="component" value="Unassembled WGS sequence"/>
</dbReference>
<evidence type="ECO:0000256" key="1">
    <source>
        <dbReference type="ARBA" id="ARBA00007301"/>
    </source>
</evidence>
<dbReference type="InterPro" id="IPR000659">
    <property type="entry name" value="Pyridox_Oxase"/>
</dbReference>
<dbReference type="PANTHER" id="PTHR10851:SF0">
    <property type="entry name" value="PYRIDOXINE-5'-PHOSPHATE OXIDASE"/>
    <property type="match status" value="1"/>
</dbReference>
<comment type="cofactor">
    <cofactor evidence="6 7">
        <name>FMN</name>
        <dbReference type="ChEBI" id="CHEBI:58210"/>
    </cofactor>
    <text evidence="6 7">Binds 1 FMN per subunit.</text>
</comment>
<evidence type="ECO:0000313" key="11">
    <source>
        <dbReference type="Proteomes" id="UP000184191"/>
    </source>
</evidence>
<dbReference type="STRING" id="1054996.SAMN05444414_113101"/>
<comment type="pathway">
    <text evidence="6">Cofactor metabolism; pyridoxal 5'-phosphate salvage; pyridoxal 5'-phosphate from pyridoxine 5'-phosphate: step 1/1.</text>
</comment>
<comment type="pathway">
    <text evidence="6">Cofactor metabolism; pyridoxal 5'-phosphate salvage; pyridoxal 5'-phosphate from pyridoxamine 5'-phosphate: step 1/1.</text>
</comment>
<feature type="binding site" evidence="6">
    <location>
        <position position="137"/>
    </location>
    <ligand>
        <name>substrate</name>
    </ligand>
</feature>
<feature type="binding site" evidence="6 7">
    <location>
        <position position="93"/>
    </location>
    <ligand>
        <name>FMN</name>
        <dbReference type="ChEBI" id="CHEBI:58210"/>
    </ligand>
</feature>
<comment type="caution">
    <text evidence="6">Lacks conserved residue(s) required for the propagation of feature annotation.</text>
</comment>
<evidence type="ECO:0000313" key="10">
    <source>
        <dbReference type="EMBL" id="SHL42188.1"/>
    </source>
</evidence>
<dbReference type="NCBIfam" id="NF004231">
    <property type="entry name" value="PRK05679.1"/>
    <property type="match status" value="1"/>
</dbReference>
<comment type="similarity">
    <text evidence="1 6">Belongs to the pyridoxamine 5'-phosphate oxidase family.</text>
</comment>
<feature type="binding site" evidence="6 7">
    <location>
        <begin position="71"/>
        <end position="76"/>
    </location>
    <ligand>
        <name>FMN</name>
        <dbReference type="ChEBI" id="CHEBI:58210"/>
    </ligand>
</feature>
<dbReference type="InterPro" id="IPR019576">
    <property type="entry name" value="Pyridoxamine_oxidase_dimer_C"/>
</dbReference>
<keyword evidence="5 6" id="KW-0664">Pyridoxine biosynthesis</keyword>
<evidence type="ECO:0000256" key="4">
    <source>
        <dbReference type="ARBA" id="ARBA00023002"/>
    </source>
</evidence>
<feature type="binding site" evidence="6">
    <location>
        <position position="76"/>
    </location>
    <ligand>
        <name>substrate</name>
    </ligand>
</feature>
<keyword evidence="11" id="KW-1185">Reference proteome</keyword>
<comment type="catalytic activity">
    <reaction evidence="6">
        <text>pyridoxine 5'-phosphate + O2 = pyridoxal 5'-phosphate + H2O2</text>
        <dbReference type="Rhea" id="RHEA:15149"/>
        <dbReference type="ChEBI" id="CHEBI:15379"/>
        <dbReference type="ChEBI" id="CHEBI:16240"/>
        <dbReference type="ChEBI" id="CHEBI:58589"/>
        <dbReference type="ChEBI" id="CHEBI:597326"/>
        <dbReference type="EC" id="1.4.3.5"/>
    </reaction>
</comment>
<feature type="binding site" evidence="6">
    <location>
        <begin position="200"/>
        <end position="202"/>
    </location>
    <ligand>
        <name>substrate</name>
    </ligand>
</feature>